<dbReference type="EMBL" id="JAESDN010000005">
    <property type="protein sequence ID" value="KAG7050385.1"/>
    <property type="molecule type" value="Genomic_DNA"/>
</dbReference>
<keyword evidence="2" id="KW-0472">Membrane</keyword>
<evidence type="ECO:0000256" key="1">
    <source>
        <dbReference type="SAM" id="MobiDB-lite"/>
    </source>
</evidence>
<keyword evidence="2" id="KW-0812">Transmembrane</keyword>
<accession>A0A9P7R6E9</accession>
<evidence type="ECO:0000313" key="4">
    <source>
        <dbReference type="Proteomes" id="UP000699042"/>
    </source>
</evidence>
<keyword evidence="4" id="KW-1185">Reference proteome</keyword>
<protein>
    <submittedName>
        <fullName evidence="3">Uncharacterized protein</fullName>
    </submittedName>
</protein>
<keyword evidence="2" id="KW-1133">Transmembrane helix</keyword>
<dbReference type="Proteomes" id="UP000699042">
    <property type="component" value="Unassembled WGS sequence"/>
</dbReference>
<name>A0A9P7R6E9_9PEZI</name>
<reference evidence="3" key="1">
    <citation type="submission" date="2021-05" db="EMBL/GenBank/DDBJ databases">
        <title>Comparative genomics of three Colletotrichum scovillei strains and genetic complementation revealed genes involved fungal growth and virulence on chili pepper.</title>
        <authorList>
            <person name="Hsieh D.-K."/>
            <person name="Chuang S.-C."/>
            <person name="Chen C.-Y."/>
            <person name="Chao Y.-T."/>
            <person name="Lu M.-Y.J."/>
            <person name="Lee M.-H."/>
            <person name="Shih M.-C."/>
        </authorList>
    </citation>
    <scope>NUCLEOTIDE SEQUENCE</scope>
    <source>
        <strain evidence="3">Coll-153</strain>
    </source>
</reference>
<comment type="caution">
    <text evidence="3">The sequence shown here is derived from an EMBL/GenBank/DDBJ whole genome shotgun (WGS) entry which is preliminary data.</text>
</comment>
<sequence>MCGLIGSETPPTMTAGNWTIMSVHVSVAGLLTAPVRIDDRRNSLEGRDRQSIEVPPYPGCWET</sequence>
<evidence type="ECO:0000256" key="2">
    <source>
        <dbReference type="SAM" id="Phobius"/>
    </source>
</evidence>
<gene>
    <name evidence="3" type="ORF">JMJ77_013136</name>
</gene>
<feature type="compositionally biased region" description="Basic and acidic residues" evidence="1">
    <location>
        <begin position="42"/>
        <end position="51"/>
    </location>
</feature>
<proteinExistence type="predicted"/>
<feature type="transmembrane region" description="Helical" evidence="2">
    <location>
        <begin position="18"/>
        <end position="37"/>
    </location>
</feature>
<dbReference type="AlphaFoldDB" id="A0A9P7R6E9"/>
<feature type="region of interest" description="Disordered" evidence="1">
    <location>
        <begin position="42"/>
        <end position="63"/>
    </location>
</feature>
<organism evidence="3 4">
    <name type="scientific">Colletotrichum scovillei</name>
    <dbReference type="NCBI Taxonomy" id="1209932"/>
    <lineage>
        <taxon>Eukaryota</taxon>
        <taxon>Fungi</taxon>
        <taxon>Dikarya</taxon>
        <taxon>Ascomycota</taxon>
        <taxon>Pezizomycotina</taxon>
        <taxon>Sordariomycetes</taxon>
        <taxon>Hypocreomycetidae</taxon>
        <taxon>Glomerellales</taxon>
        <taxon>Glomerellaceae</taxon>
        <taxon>Colletotrichum</taxon>
        <taxon>Colletotrichum acutatum species complex</taxon>
    </lineage>
</organism>
<evidence type="ECO:0000313" key="3">
    <source>
        <dbReference type="EMBL" id="KAG7050385.1"/>
    </source>
</evidence>